<accession>A0A1H7R8H9</accession>
<dbReference type="STRING" id="228957.SAMN04488008_104209"/>
<evidence type="ECO:0000313" key="1">
    <source>
        <dbReference type="EMBL" id="SEL56432.1"/>
    </source>
</evidence>
<protein>
    <recommendedName>
        <fullName evidence="3">CHRD domain-containing protein</fullName>
    </recommendedName>
</protein>
<dbReference type="OrthoDB" id="1177316at2"/>
<dbReference type="Proteomes" id="UP000198990">
    <property type="component" value="Unassembled WGS sequence"/>
</dbReference>
<dbReference type="PROSITE" id="PS51257">
    <property type="entry name" value="PROKAR_LIPOPROTEIN"/>
    <property type="match status" value="1"/>
</dbReference>
<proteinExistence type="predicted"/>
<dbReference type="RefSeq" id="WP_091623809.1">
    <property type="nucleotide sequence ID" value="NZ_FNZN01000004.1"/>
</dbReference>
<dbReference type="EMBL" id="FNZN01000004">
    <property type="protein sequence ID" value="SEL56432.1"/>
    <property type="molecule type" value="Genomic_DNA"/>
</dbReference>
<gene>
    <name evidence="1" type="ORF">SAMN04488008_104209</name>
</gene>
<dbReference type="AlphaFoldDB" id="A0A1H7R8H9"/>
<organism evidence="1 2">
    <name type="scientific">Maribacter orientalis</name>
    <dbReference type="NCBI Taxonomy" id="228957"/>
    <lineage>
        <taxon>Bacteria</taxon>
        <taxon>Pseudomonadati</taxon>
        <taxon>Bacteroidota</taxon>
        <taxon>Flavobacteriia</taxon>
        <taxon>Flavobacteriales</taxon>
        <taxon>Flavobacteriaceae</taxon>
        <taxon>Maribacter</taxon>
    </lineage>
</organism>
<reference evidence="2" key="1">
    <citation type="submission" date="2016-10" db="EMBL/GenBank/DDBJ databases">
        <authorList>
            <person name="Varghese N."/>
            <person name="Submissions S."/>
        </authorList>
    </citation>
    <scope>NUCLEOTIDE SEQUENCE [LARGE SCALE GENOMIC DNA]</scope>
    <source>
        <strain evidence="2">DSM 16471</strain>
    </source>
</reference>
<name>A0A1H7R8H9_9FLAO</name>
<evidence type="ECO:0008006" key="3">
    <source>
        <dbReference type="Google" id="ProtNLM"/>
    </source>
</evidence>
<keyword evidence="2" id="KW-1185">Reference proteome</keyword>
<evidence type="ECO:0000313" key="2">
    <source>
        <dbReference type="Proteomes" id="UP000198990"/>
    </source>
</evidence>
<sequence>MKTYIKHIVIIVVTIGFFSCEQERLDPILTTADGGGKLTTYTAYTIDSTDPDGSNVYGRIVFWKSALDQTLVQISLYNTVPGLLHPALIIDGAAGSGGTTMITLDNVSGETGELDTSKLYVITDTSFYDSISSMDSHIDIYLSTTDDTLVATGDLGSNADPVESN</sequence>